<dbReference type="EMBL" id="FOIJ01000001">
    <property type="protein sequence ID" value="SES71119.1"/>
    <property type="molecule type" value="Genomic_DNA"/>
</dbReference>
<dbReference type="Gene3D" id="1.10.760.10">
    <property type="entry name" value="Cytochrome c-like domain"/>
    <property type="match status" value="1"/>
</dbReference>
<dbReference type="SUPFAM" id="SSF46626">
    <property type="entry name" value="Cytochrome c"/>
    <property type="match status" value="1"/>
</dbReference>
<dbReference type="InterPro" id="IPR009056">
    <property type="entry name" value="Cyt_c-like_dom"/>
</dbReference>
<evidence type="ECO:0000259" key="6">
    <source>
        <dbReference type="PROSITE" id="PS51007"/>
    </source>
</evidence>
<dbReference type="GO" id="GO:0009055">
    <property type="term" value="F:electron transfer activity"/>
    <property type="evidence" value="ECO:0007669"/>
    <property type="project" value="InterPro"/>
</dbReference>
<dbReference type="GO" id="GO:0020037">
    <property type="term" value="F:heme binding"/>
    <property type="evidence" value="ECO:0007669"/>
    <property type="project" value="InterPro"/>
</dbReference>
<gene>
    <name evidence="7" type="ORF">SAMN05443639_10110</name>
</gene>
<evidence type="ECO:0000256" key="1">
    <source>
        <dbReference type="ARBA" id="ARBA00022617"/>
    </source>
</evidence>
<evidence type="ECO:0000256" key="4">
    <source>
        <dbReference type="PROSITE-ProRule" id="PRU00433"/>
    </source>
</evidence>
<reference evidence="8" key="1">
    <citation type="submission" date="2016-10" db="EMBL/GenBank/DDBJ databases">
        <authorList>
            <person name="Varghese N."/>
            <person name="Submissions S."/>
        </authorList>
    </citation>
    <scope>NUCLEOTIDE SEQUENCE [LARGE SCALE GENOMIC DNA]</scope>
    <source>
        <strain evidence="8">DSM 16858</strain>
    </source>
</reference>
<dbReference type="Pfam" id="PF21419">
    <property type="entry name" value="RoxA-like_Cyt-c"/>
    <property type="match status" value="1"/>
</dbReference>
<protein>
    <submittedName>
        <fullName evidence="7">Cytochrome c</fullName>
    </submittedName>
</protein>
<evidence type="ECO:0000313" key="7">
    <source>
        <dbReference type="EMBL" id="SES71119.1"/>
    </source>
</evidence>
<keyword evidence="8" id="KW-1185">Reference proteome</keyword>
<accession>A0A1H9YPQ4</accession>
<dbReference type="PROSITE" id="PS51007">
    <property type="entry name" value="CYTC"/>
    <property type="match status" value="1"/>
</dbReference>
<dbReference type="InterPro" id="IPR051395">
    <property type="entry name" value="Cytochrome_c_Peroxidase/MauG"/>
</dbReference>
<keyword evidence="5" id="KW-1133">Transmembrane helix</keyword>
<feature type="domain" description="Cytochrome c" evidence="6">
    <location>
        <begin position="330"/>
        <end position="509"/>
    </location>
</feature>
<keyword evidence="5" id="KW-0472">Membrane</keyword>
<evidence type="ECO:0000313" key="8">
    <source>
        <dbReference type="Proteomes" id="UP000199181"/>
    </source>
</evidence>
<dbReference type="AlphaFoldDB" id="A0A1H9YPQ4"/>
<keyword evidence="5" id="KW-0812">Transmembrane</keyword>
<dbReference type="PANTHER" id="PTHR30600">
    <property type="entry name" value="CYTOCHROME C PEROXIDASE-RELATED"/>
    <property type="match status" value="1"/>
</dbReference>
<dbReference type="InterPro" id="IPR036909">
    <property type="entry name" value="Cyt_c-like_dom_sf"/>
</dbReference>
<proteinExistence type="predicted"/>
<dbReference type="GO" id="GO:0004130">
    <property type="term" value="F:cytochrome-c peroxidase activity"/>
    <property type="evidence" value="ECO:0007669"/>
    <property type="project" value="TreeGrafter"/>
</dbReference>
<evidence type="ECO:0000256" key="5">
    <source>
        <dbReference type="SAM" id="Phobius"/>
    </source>
</evidence>
<keyword evidence="2 4" id="KW-0479">Metal-binding</keyword>
<evidence type="ECO:0000256" key="3">
    <source>
        <dbReference type="ARBA" id="ARBA00023004"/>
    </source>
</evidence>
<keyword evidence="1 4" id="KW-0349">Heme</keyword>
<dbReference type="GO" id="GO:0046872">
    <property type="term" value="F:metal ion binding"/>
    <property type="evidence" value="ECO:0007669"/>
    <property type="project" value="UniProtKB-KW"/>
</dbReference>
<keyword evidence="3 4" id="KW-0408">Iron</keyword>
<dbReference type="Proteomes" id="UP000199181">
    <property type="component" value="Unassembled WGS sequence"/>
</dbReference>
<dbReference type="RefSeq" id="WP_143075944.1">
    <property type="nucleotide sequence ID" value="NZ_FOIJ01000001.1"/>
</dbReference>
<sequence length="509" mass="57172">MSRDPNVENGLGVLEDLTPVQRAERRWRQRALLVLALVLLVLLGFSLYRAFHPNAPVTYEDIEEHFKYGSLGSELAGGIPYYIFQILPELCADKLPRPSEGYASLGFVFEPGRDLPIGTSKRRVLVDRVGLNCALCHSGTVREAPGSKPRIYLAMPANNLDLRGYVEFFSMCAADPRFTPENVMAYIDRRFELGWMERFAYRYVAVDATRQGLLKQASAMSFMFAQPHWGPGRVDTFNPYKTLQFNFDMSKDKSVGTTDYAAVWNQGPREAAGMDLHWDGNNKSVHERNMSAALGIGVVPSSLDCGSLNRIEAYLKDLHPPGYPFPINNSLASRGKPLFEQHCASCHAFGGAQTGKVTPLSEIKTDRERLDVWSYPLLANFNTLYAGYDGKAGEAECRHVFTSFRKTDGYANVPLDGIWLRSPYLHNGSVPTLKALLEPPQKRPQRFYRGYDVFDQENVGFVSSVEKEGENQFFLFDTQLRGNSNDGHEFGVDLAPDDKRALVEFMKTL</sequence>
<organism evidence="7 8">
    <name type="scientific">Stigmatella erecta</name>
    <dbReference type="NCBI Taxonomy" id="83460"/>
    <lineage>
        <taxon>Bacteria</taxon>
        <taxon>Pseudomonadati</taxon>
        <taxon>Myxococcota</taxon>
        <taxon>Myxococcia</taxon>
        <taxon>Myxococcales</taxon>
        <taxon>Cystobacterineae</taxon>
        <taxon>Archangiaceae</taxon>
        <taxon>Stigmatella</taxon>
    </lineage>
</organism>
<feature type="transmembrane region" description="Helical" evidence="5">
    <location>
        <begin position="31"/>
        <end position="51"/>
    </location>
</feature>
<name>A0A1H9YPQ4_9BACT</name>
<evidence type="ECO:0000256" key="2">
    <source>
        <dbReference type="ARBA" id="ARBA00022723"/>
    </source>
</evidence>
<dbReference type="PANTHER" id="PTHR30600:SF9">
    <property type="entry name" value="BLR7738 PROTEIN"/>
    <property type="match status" value="1"/>
</dbReference>